<feature type="transmembrane region" description="Helical" evidence="1">
    <location>
        <begin position="12"/>
        <end position="35"/>
    </location>
</feature>
<dbReference type="AlphaFoldDB" id="A0AAN9A6P3"/>
<proteinExistence type="predicted"/>
<evidence type="ECO:0000313" key="3">
    <source>
        <dbReference type="Proteomes" id="UP001381693"/>
    </source>
</evidence>
<name>A0AAN9A6P3_HALRR</name>
<reference evidence="2 3" key="1">
    <citation type="submission" date="2023-11" db="EMBL/GenBank/DDBJ databases">
        <title>Halocaridina rubra genome assembly.</title>
        <authorList>
            <person name="Smith C."/>
        </authorList>
    </citation>
    <scope>NUCLEOTIDE SEQUENCE [LARGE SCALE GENOMIC DNA]</scope>
    <source>
        <strain evidence="2">EP-1</strain>
        <tissue evidence="2">Whole</tissue>
    </source>
</reference>
<organism evidence="2 3">
    <name type="scientific">Halocaridina rubra</name>
    <name type="common">Hawaiian red shrimp</name>
    <dbReference type="NCBI Taxonomy" id="373956"/>
    <lineage>
        <taxon>Eukaryota</taxon>
        <taxon>Metazoa</taxon>
        <taxon>Ecdysozoa</taxon>
        <taxon>Arthropoda</taxon>
        <taxon>Crustacea</taxon>
        <taxon>Multicrustacea</taxon>
        <taxon>Malacostraca</taxon>
        <taxon>Eumalacostraca</taxon>
        <taxon>Eucarida</taxon>
        <taxon>Decapoda</taxon>
        <taxon>Pleocyemata</taxon>
        <taxon>Caridea</taxon>
        <taxon>Atyoidea</taxon>
        <taxon>Atyidae</taxon>
        <taxon>Halocaridina</taxon>
    </lineage>
</organism>
<keyword evidence="1" id="KW-0472">Membrane</keyword>
<feature type="transmembrane region" description="Helical" evidence="1">
    <location>
        <begin position="47"/>
        <end position="72"/>
    </location>
</feature>
<keyword evidence="1" id="KW-0812">Transmembrane</keyword>
<dbReference type="EMBL" id="JAXCGZ010013926">
    <property type="protein sequence ID" value="KAK7071797.1"/>
    <property type="molecule type" value="Genomic_DNA"/>
</dbReference>
<dbReference type="Proteomes" id="UP001381693">
    <property type="component" value="Unassembled WGS sequence"/>
</dbReference>
<evidence type="ECO:0000313" key="2">
    <source>
        <dbReference type="EMBL" id="KAK7071797.1"/>
    </source>
</evidence>
<accession>A0AAN9A6P3</accession>
<keyword evidence="1" id="KW-1133">Transmembrane helix</keyword>
<sequence>MLLGIREEKPSLLLPYLLSHSAVILCCVIGTLVYLNSLLEEQDLRAFFILTFVLFLLYVWMAYCLLVVRTLYLQMTRSSSKNTVPTILCNPYAQERLDEFHVQVTRIAV</sequence>
<evidence type="ECO:0000256" key="1">
    <source>
        <dbReference type="SAM" id="Phobius"/>
    </source>
</evidence>
<gene>
    <name evidence="2" type="ORF">SK128_015261</name>
</gene>
<keyword evidence="3" id="KW-1185">Reference proteome</keyword>
<comment type="caution">
    <text evidence="2">The sequence shown here is derived from an EMBL/GenBank/DDBJ whole genome shotgun (WGS) entry which is preliminary data.</text>
</comment>
<protein>
    <submittedName>
        <fullName evidence="2">Uncharacterized protein</fullName>
    </submittedName>
</protein>